<proteinExistence type="inferred from homology"/>
<keyword evidence="7 8" id="KW-0320">Glycogen biosynthesis</keyword>
<dbReference type="Gene3D" id="3.40.50.2000">
    <property type="entry name" value="Glycogen Phosphorylase B"/>
    <property type="match status" value="2"/>
</dbReference>
<evidence type="ECO:0000256" key="2">
    <source>
        <dbReference type="ARBA" id="ARBA00002764"/>
    </source>
</evidence>
<protein>
    <recommendedName>
        <fullName evidence="8">Glycogen synthase</fullName>
        <ecNumber evidence="8">2.4.1.21</ecNumber>
    </recommendedName>
    <alternativeName>
        <fullName evidence="8">Starch [bacterial glycogen] synthase</fullName>
    </alternativeName>
</protein>
<evidence type="ECO:0000313" key="11">
    <source>
        <dbReference type="EMBL" id="PZQ49325.1"/>
    </source>
</evidence>
<dbReference type="Pfam" id="PF08323">
    <property type="entry name" value="Glyco_transf_5"/>
    <property type="match status" value="1"/>
</dbReference>
<dbReference type="EC" id="2.4.1.21" evidence="8"/>
<feature type="binding site" evidence="8">
    <location>
        <position position="15"/>
    </location>
    <ligand>
        <name>ADP-alpha-D-glucose</name>
        <dbReference type="ChEBI" id="CHEBI:57498"/>
    </ligand>
</feature>
<dbReference type="Pfam" id="PF00534">
    <property type="entry name" value="Glycos_transf_1"/>
    <property type="match status" value="1"/>
</dbReference>
<comment type="pathway">
    <text evidence="3 8">Glycan biosynthesis; glycogen biosynthesis.</text>
</comment>
<dbReference type="UniPathway" id="UPA00164"/>
<feature type="domain" description="Glycosyl transferase family 1" evidence="9">
    <location>
        <begin position="286"/>
        <end position="413"/>
    </location>
</feature>
<dbReference type="AlphaFoldDB" id="A0A2W5NEW7"/>
<dbReference type="InterPro" id="IPR001296">
    <property type="entry name" value="Glyco_trans_1"/>
</dbReference>
<dbReference type="Proteomes" id="UP000249185">
    <property type="component" value="Unassembled WGS sequence"/>
</dbReference>
<gene>
    <name evidence="8" type="primary">glgA</name>
    <name evidence="11" type="ORF">DI556_12160</name>
</gene>
<dbReference type="InterPro" id="IPR013534">
    <property type="entry name" value="Starch_synth_cat_dom"/>
</dbReference>
<dbReference type="NCBIfam" id="NF001899">
    <property type="entry name" value="PRK00654.1-2"/>
    <property type="match status" value="1"/>
</dbReference>
<evidence type="ECO:0000256" key="7">
    <source>
        <dbReference type="ARBA" id="ARBA00023056"/>
    </source>
</evidence>
<comment type="function">
    <text evidence="2 8">Synthesizes alpha-1,4-glucan chains using ADP-glucose.</text>
</comment>
<evidence type="ECO:0000256" key="5">
    <source>
        <dbReference type="ARBA" id="ARBA00022676"/>
    </source>
</evidence>
<dbReference type="HAMAP" id="MF_00484">
    <property type="entry name" value="Glycogen_synth"/>
    <property type="match status" value="1"/>
</dbReference>
<dbReference type="SUPFAM" id="SSF53756">
    <property type="entry name" value="UDP-Glycosyltransferase/glycogen phosphorylase"/>
    <property type="match status" value="1"/>
</dbReference>
<comment type="similarity">
    <text evidence="4 8">Belongs to the glycosyltransferase 1 family. Bacterial/plant glycogen synthase subfamily.</text>
</comment>
<evidence type="ECO:0000313" key="12">
    <source>
        <dbReference type="Proteomes" id="UP000249185"/>
    </source>
</evidence>
<comment type="catalytic activity">
    <reaction evidence="1 8">
        <text>[(1-&gt;4)-alpha-D-glucosyl](n) + ADP-alpha-D-glucose = [(1-&gt;4)-alpha-D-glucosyl](n+1) + ADP + H(+)</text>
        <dbReference type="Rhea" id="RHEA:18189"/>
        <dbReference type="Rhea" id="RHEA-COMP:9584"/>
        <dbReference type="Rhea" id="RHEA-COMP:9587"/>
        <dbReference type="ChEBI" id="CHEBI:15378"/>
        <dbReference type="ChEBI" id="CHEBI:15444"/>
        <dbReference type="ChEBI" id="CHEBI:57498"/>
        <dbReference type="ChEBI" id="CHEBI:456216"/>
        <dbReference type="EC" id="2.4.1.21"/>
    </reaction>
</comment>
<organism evidence="11 12">
    <name type="scientific">Rhodovulum sulfidophilum</name>
    <name type="common">Rhodobacter sulfidophilus</name>
    <dbReference type="NCBI Taxonomy" id="35806"/>
    <lineage>
        <taxon>Bacteria</taxon>
        <taxon>Pseudomonadati</taxon>
        <taxon>Pseudomonadota</taxon>
        <taxon>Alphaproteobacteria</taxon>
        <taxon>Rhodobacterales</taxon>
        <taxon>Paracoccaceae</taxon>
        <taxon>Rhodovulum</taxon>
    </lineage>
</organism>
<evidence type="ECO:0000256" key="3">
    <source>
        <dbReference type="ARBA" id="ARBA00004964"/>
    </source>
</evidence>
<dbReference type="PANTHER" id="PTHR45825">
    <property type="entry name" value="GRANULE-BOUND STARCH SYNTHASE 1, CHLOROPLASTIC/AMYLOPLASTIC"/>
    <property type="match status" value="1"/>
</dbReference>
<feature type="domain" description="Starch synthase catalytic" evidence="10">
    <location>
        <begin position="2"/>
        <end position="236"/>
    </location>
</feature>
<sequence length="485" mass="50945">MKILSVASECYPLIKTGGLADVVGALPPALARRGVETRVLLPGYASVLARLADAPAEVVFEYDSLLGLPARLISARLEGLDLILIDCPALYHRAGGPYLDAAGIDHGDNWHRFGALARAGADIGAGIIPGFKPDVIHAHDWQAGLTPAYLRYSGINCPSVMTIHNIAFQGHFSAAVLGGLRLPPHAMALDGVEYHGGVGFLKAGLANASAITTVSPTYAEEIRTPQFGMGLEGLISARAPVLRGIVNGIDAEVWNPATDPALARRFGPKKLADRLPNRREVEARFRLDADEDPLFVVVSRLTWQKGIDLLAEVTEDLVAEGAKLAVLGAGEAGLENAFAGAAARHAGRIGVVIGYDEGLAHMMQGGADAILIPSRFEPCGLTQLYGLRYGAVPVVARTGGLADTVIDANTAALNAGVATGVQFLPVDAAGLRHAIRQAVRLFRQPGTWAAMQRAGMGADVSWDRSAALYADLYASLLPVASGHHV</sequence>
<dbReference type="CDD" id="cd03791">
    <property type="entry name" value="GT5_Glycogen_synthase_DULL1-like"/>
    <property type="match status" value="1"/>
</dbReference>
<dbReference type="GO" id="GO:0004373">
    <property type="term" value="F:alpha-1,4-glucan glucosyltransferase (UDP-glucose donor) activity"/>
    <property type="evidence" value="ECO:0007669"/>
    <property type="project" value="InterPro"/>
</dbReference>
<evidence type="ECO:0000256" key="8">
    <source>
        <dbReference type="HAMAP-Rule" id="MF_00484"/>
    </source>
</evidence>
<dbReference type="GO" id="GO:0005829">
    <property type="term" value="C:cytosol"/>
    <property type="evidence" value="ECO:0007669"/>
    <property type="project" value="TreeGrafter"/>
</dbReference>
<evidence type="ECO:0000259" key="10">
    <source>
        <dbReference type="Pfam" id="PF08323"/>
    </source>
</evidence>
<dbReference type="GO" id="GO:0005978">
    <property type="term" value="P:glycogen biosynthetic process"/>
    <property type="evidence" value="ECO:0007669"/>
    <property type="project" value="UniProtKB-UniRule"/>
</dbReference>
<name>A0A2W5NEW7_RHOSU</name>
<dbReference type="InterPro" id="IPR011835">
    <property type="entry name" value="GS/SS"/>
</dbReference>
<dbReference type="EMBL" id="QFPW01000008">
    <property type="protein sequence ID" value="PZQ49325.1"/>
    <property type="molecule type" value="Genomic_DNA"/>
</dbReference>
<dbReference type="NCBIfam" id="TIGR02095">
    <property type="entry name" value="glgA"/>
    <property type="match status" value="1"/>
</dbReference>
<dbReference type="GO" id="GO:0009011">
    <property type="term" value="F:alpha-1,4-glucan glucosyltransferase (ADP-glucose donor) activity"/>
    <property type="evidence" value="ECO:0007669"/>
    <property type="project" value="UniProtKB-UniRule"/>
</dbReference>
<evidence type="ECO:0000256" key="6">
    <source>
        <dbReference type="ARBA" id="ARBA00022679"/>
    </source>
</evidence>
<keyword evidence="6 8" id="KW-0808">Transferase</keyword>
<evidence type="ECO:0000256" key="1">
    <source>
        <dbReference type="ARBA" id="ARBA00001478"/>
    </source>
</evidence>
<evidence type="ECO:0000259" key="9">
    <source>
        <dbReference type="Pfam" id="PF00534"/>
    </source>
</evidence>
<comment type="caution">
    <text evidence="11">The sequence shown here is derived from an EMBL/GenBank/DDBJ whole genome shotgun (WGS) entry which is preliminary data.</text>
</comment>
<keyword evidence="5 8" id="KW-0328">Glycosyltransferase</keyword>
<evidence type="ECO:0000256" key="4">
    <source>
        <dbReference type="ARBA" id="ARBA00010281"/>
    </source>
</evidence>
<reference evidence="11 12" key="1">
    <citation type="submission" date="2017-08" db="EMBL/GenBank/DDBJ databases">
        <title>Infants hospitalized years apart are colonized by the same room-sourced microbial strains.</title>
        <authorList>
            <person name="Brooks B."/>
            <person name="Olm M.R."/>
            <person name="Firek B.A."/>
            <person name="Baker R."/>
            <person name="Thomas B.C."/>
            <person name="Morowitz M.J."/>
            <person name="Banfield J.F."/>
        </authorList>
    </citation>
    <scope>NUCLEOTIDE SEQUENCE [LARGE SCALE GENOMIC DNA]</scope>
    <source>
        <strain evidence="11">S2_005_002_R2_34</strain>
    </source>
</reference>
<accession>A0A2W5NEW7</accession>
<dbReference type="PANTHER" id="PTHR45825:SF11">
    <property type="entry name" value="ALPHA AMYLASE DOMAIN-CONTAINING PROTEIN"/>
    <property type="match status" value="1"/>
</dbReference>